<protein>
    <submittedName>
        <fullName evidence="1">Uncharacterized protein</fullName>
    </submittedName>
</protein>
<dbReference type="EMBL" id="GL448287">
    <property type="protein sequence ID" value="EFN84894.1"/>
    <property type="molecule type" value="Genomic_DNA"/>
</dbReference>
<name>E2BHC5_HARSA</name>
<sequence length="83" mass="9185">MPVPHRHALDVKKRIGNANLRTYDETSASSTALSQSKVGDTKERRLVARLGASSLMTVQIKRDFDLPNLRVTSSFALRVFSAV</sequence>
<dbReference type="InParanoid" id="E2BHC5"/>
<evidence type="ECO:0000313" key="1">
    <source>
        <dbReference type="EMBL" id="EFN84894.1"/>
    </source>
</evidence>
<accession>E2BHC5</accession>
<gene>
    <name evidence="1" type="ORF">EAI_04763</name>
</gene>
<reference evidence="1 2" key="1">
    <citation type="journal article" date="2010" name="Science">
        <title>Genomic comparison of the ants Camponotus floridanus and Harpegnathos saltator.</title>
        <authorList>
            <person name="Bonasio R."/>
            <person name="Zhang G."/>
            <person name="Ye C."/>
            <person name="Mutti N.S."/>
            <person name="Fang X."/>
            <person name="Qin N."/>
            <person name="Donahue G."/>
            <person name="Yang P."/>
            <person name="Li Q."/>
            <person name="Li C."/>
            <person name="Zhang P."/>
            <person name="Huang Z."/>
            <person name="Berger S.L."/>
            <person name="Reinberg D."/>
            <person name="Wang J."/>
            <person name="Liebig J."/>
        </authorList>
    </citation>
    <scope>NUCLEOTIDE SEQUENCE [LARGE SCALE GENOMIC DNA]</scope>
    <source>
        <strain evidence="1 2">R22 G/1</strain>
    </source>
</reference>
<organism evidence="2">
    <name type="scientific">Harpegnathos saltator</name>
    <name type="common">Jerdon's jumping ant</name>
    <dbReference type="NCBI Taxonomy" id="610380"/>
    <lineage>
        <taxon>Eukaryota</taxon>
        <taxon>Metazoa</taxon>
        <taxon>Ecdysozoa</taxon>
        <taxon>Arthropoda</taxon>
        <taxon>Hexapoda</taxon>
        <taxon>Insecta</taxon>
        <taxon>Pterygota</taxon>
        <taxon>Neoptera</taxon>
        <taxon>Endopterygota</taxon>
        <taxon>Hymenoptera</taxon>
        <taxon>Apocrita</taxon>
        <taxon>Aculeata</taxon>
        <taxon>Formicoidea</taxon>
        <taxon>Formicidae</taxon>
        <taxon>Ponerinae</taxon>
        <taxon>Ponerini</taxon>
        <taxon>Harpegnathos</taxon>
    </lineage>
</organism>
<dbReference type="AlphaFoldDB" id="E2BHC5"/>
<evidence type="ECO:0000313" key="2">
    <source>
        <dbReference type="Proteomes" id="UP000008237"/>
    </source>
</evidence>
<keyword evidence="2" id="KW-1185">Reference proteome</keyword>
<proteinExistence type="predicted"/>
<dbReference type="Proteomes" id="UP000008237">
    <property type="component" value="Unassembled WGS sequence"/>
</dbReference>